<organism evidence="2 3">
    <name type="scientific">Eschrichtius robustus</name>
    <name type="common">California gray whale</name>
    <name type="synonym">Eschrichtius gibbosus</name>
    <dbReference type="NCBI Taxonomy" id="9764"/>
    <lineage>
        <taxon>Eukaryota</taxon>
        <taxon>Metazoa</taxon>
        <taxon>Chordata</taxon>
        <taxon>Craniata</taxon>
        <taxon>Vertebrata</taxon>
        <taxon>Euteleostomi</taxon>
        <taxon>Mammalia</taxon>
        <taxon>Eutheria</taxon>
        <taxon>Laurasiatheria</taxon>
        <taxon>Artiodactyla</taxon>
        <taxon>Whippomorpha</taxon>
        <taxon>Cetacea</taxon>
        <taxon>Mysticeti</taxon>
        <taxon>Eschrichtiidae</taxon>
        <taxon>Eschrichtius</taxon>
    </lineage>
</organism>
<keyword evidence="3" id="KW-1185">Reference proteome</keyword>
<evidence type="ECO:0000256" key="1">
    <source>
        <dbReference type="SAM" id="MobiDB-lite"/>
    </source>
</evidence>
<feature type="compositionally biased region" description="Polar residues" evidence="1">
    <location>
        <begin position="1"/>
        <end position="11"/>
    </location>
</feature>
<feature type="compositionally biased region" description="Basic residues" evidence="1">
    <location>
        <begin position="24"/>
        <end position="33"/>
    </location>
</feature>
<protein>
    <submittedName>
        <fullName evidence="2">Uncharacterized protein</fullName>
    </submittedName>
</protein>
<dbReference type="Proteomes" id="UP001159641">
    <property type="component" value="Unassembled WGS sequence"/>
</dbReference>
<name>A0AB34HWH4_ESCRO</name>
<dbReference type="EMBL" id="JAIQCJ010000254">
    <property type="protein sequence ID" value="KAJ8797171.1"/>
    <property type="molecule type" value="Genomic_DNA"/>
</dbReference>
<evidence type="ECO:0000313" key="3">
    <source>
        <dbReference type="Proteomes" id="UP001159641"/>
    </source>
</evidence>
<comment type="caution">
    <text evidence="2">The sequence shown here is derived from an EMBL/GenBank/DDBJ whole genome shotgun (WGS) entry which is preliminary data.</text>
</comment>
<reference evidence="2 3" key="1">
    <citation type="submission" date="2022-11" db="EMBL/GenBank/DDBJ databases">
        <title>Whole genome sequence of Eschrichtius robustus ER-17-0199.</title>
        <authorList>
            <person name="Bruniche-Olsen A."/>
            <person name="Black A.N."/>
            <person name="Fields C.J."/>
            <person name="Walden K."/>
            <person name="Dewoody J.A."/>
        </authorList>
    </citation>
    <scope>NUCLEOTIDE SEQUENCE [LARGE SCALE GENOMIC DNA]</scope>
    <source>
        <strain evidence="2">ER-17-0199</strain>
        <tissue evidence="2">Blubber</tissue>
    </source>
</reference>
<proteinExistence type="predicted"/>
<feature type="region of interest" description="Disordered" evidence="1">
    <location>
        <begin position="120"/>
        <end position="140"/>
    </location>
</feature>
<gene>
    <name evidence="2" type="ORF">J1605_017399</name>
</gene>
<feature type="region of interest" description="Disordered" evidence="1">
    <location>
        <begin position="1"/>
        <end position="48"/>
    </location>
</feature>
<evidence type="ECO:0000313" key="2">
    <source>
        <dbReference type="EMBL" id="KAJ8797171.1"/>
    </source>
</evidence>
<dbReference type="AlphaFoldDB" id="A0AB34HWH4"/>
<sequence>MSSSHVVTSVGLQPRTLKSPLRVRGARGRKSPRRGSVSSQAFPGRSPALAMAPAPWLLEEDGPDVPGCDRLRGGGMGTEAPERTPCSCLTPVGDSHTECRELQVSSNAWEAFPLPPSPSQRVCGRRGASQRGCPAVPSPRPREPFGAGKEVIFLHAVPLLRQYTFELAKFVILTLAYLVESITNHHDQSIPYTSQPPLTPISLSIPYLTCQGFMAPIVNAQCLALSFHRALTLRPGFAATPPWLILTSGPSEPPLPDLTQPPWRMRTHTEYLSSSKPDNQEAVRSRRCENAGRWMLRPLQTGSLSVLQPGEAVESSVWLPLINLFWMLLSTEQESFPSLSNGFVELYFPSGEKLSALKLVIRLNSAQCSRHYEKETDEKTSAPCARKCPVNINRGIKDGCARRPSESCAVCFPHWGMRSVGSRLGVGPDNSQPFYPDKLSCQCPHPTVGTAMEQSINGSGQLHPRSGFQIQKLTVLAQYRNAGSEPRGCSGGHAGRSVLHLLPHSGHAAGVSAWVSAPPLTDSGQ</sequence>
<accession>A0AB34HWH4</accession>